<evidence type="ECO:0000256" key="1">
    <source>
        <dbReference type="SAM" id="Phobius"/>
    </source>
</evidence>
<dbReference type="AlphaFoldDB" id="A0A8S1H6E5"/>
<dbReference type="EMBL" id="CAJGYM010000019">
    <property type="protein sequence ID" value="CAD6191094.1"/>
    <property type="molecule type" value="Genomic_DNA"/>
</dbReference>
<evidence type="ECO:0000313" key="2">
    <source>
        <dbReference type="EMBL" id="CAD6191094.1"/>
    </source>
</evidence>
<protein>
    <submittedName>
        <fullName evidence="2">Uncharacterized protein</fullName>
    </submittedName>
</protein>
<sequence length="86" mass="9698">MLRAKDIFDLCLAFALGFLYSDYAPFLLDLGIIASVCYYLFFVEPVPRRNVSSANRVEVCGCEDFEVTDNEHSCSGCLQCQRPGHH</sequence>
<evidence type="ECO:0000313" key="3">
    <source>
        <dbReference type="Proteomes" id="UP000835052"/>
    </source>
</evidence>
<reference evidence="2" key="1">
    <citation type="submission" date="2020-10" db="EMBL/GenBank/DDBJ databases">
        <authorList>
            <person name="Kikuchi T."/>
        </authorList>
    </citation>
    <scope>NUCLEOTIDE SEQUENCE</scope>
    <source>
        <strain evidence="2">NKZ352</strain>
    </source>
</reference>
<gene>
    <name evidence="2" type="ORF">CAUJ_LOCUS7013</name>
</gene>
<proteinExistence type="predicted"/>
<comment type="caution">
    <text evidence="2">The sequence shown here is derived from an EMBL/GenBank/DDBJ whole genome shotgun (WGS) entry which is preliminary data.</text>
</comment>
<feature type="transmembrane region" description="Helical" evidence="1">
    <location>
        <begin position="23"/>
        <end position="42"/>
    </location>
</feature>
<keyword evidence="3" id="KW-1185">Reference proteome</keyword>
<dbReference type="Proteomes" id="UP000835052">
    <property type="component" value="Unassembled WGS sequence"/>
</dbReference>
<keyword evidence="1" id="KW-1133">Transmembrane helix</keyword>
<keyword evidence="1" id="KW-0812">Transmembrane</keyword>
<accession>A0A8S1H6E5</accession>
<name>A0A8S1H6E5_9PELO</name>
<organism evidence="2 3">
    <name type="scientific">Caenorhabditis auriculariae</name>
    <dbReference type="NCBI Taxonomy" id="2777116"/>
    <lineage>
        <taxon>Eukaryota</taxon>
        <taxon>Metazoa</taxon>
        <taxon>Ecdysozoa</taxon>
        <taxon>Nematoda</taxon>
        <taxon>Chromadorea</taxon>
        <taxon>Rhabditida</taxon>
        <taxon>Rhabditina</taxon>
        <taxon>Rhabditomorpha</taxon>
        <taxon>Rhabditoidea</taxon>
        <taxon>Rhabditidae</taxon>
        <taxon>Peloderinae</taxon>
        <taxon>Caenorhabditis</taxon>
    </lineage>
</organism>
<keyword evidence="1" id="KW-0472">Membrane</keyword>